<proteinExistence type="inferred from homology"/>
<gene>
    <name evidence="3" type="ORF">EHQ58_16480</name>
</gene>
<name>A0A4R9JTX5_9LEPT</name>
<dbReference type="CDD" id="cd07814">
    <property type="entry name" value="SRPBCC_CalC_Aha1-like"/>
    <property type="match status" value="1"/>
</dbReference>
<protein>
    <submittedName>
        <fullName evidence="3">SRPBCC domain-containing protein</fullName>
    </submittedName>
</protein>
<dbReference type="InterPro" id="IPR013538">
    <property type="entry name" value="ASHA1/2-like_C"/>
</dbReference>
<evidence type="ECO:0000256" key="1">
    <source>
        <dbReference type="ARBA" id="ARBA00006817"/>
    </source>
</evidence>
<comment type="caution">
    <text evidence="3">The sequence shown here is derived from an EMBL/GenBank/DDBJ whole genome shotgun (WGS) entry which is preliminary data.</text>
</comment>
<dbReference type="AlphaFoldDB" id="A0A4R9JTX5"/>
<dbReference type="InterPro" id="IPR023393">
    <property type="entry name" value="START-like_dom_sf"/>
</dbReference>
<evidence type="ECO:0000313" key="3">
    <source>
        <dbReference type="EMBL" id="TGL56233.1"/>
    </source>
</evidence>
<organism evidence="3 4">
    <name type="scientific">Leptospira ognonensis</name>
    <dbReference type="NCBI Taxonomy" id="2484945"/>
    <lineage>
        <taxon>Bacteria</taxon>
        <taxon>Pseudomonadati</taxon>
        <taxon>Spirochaetota</taxon>
        <taxon>Spirochaetia</taxon>
        <taxon>Leptospirales</taxon>
        <taxon>Leptospiraceae</taxon>
        <taxon>Leptospira</taxon>
    </lineage>
</organism>
<evidence type="ECO:0000313" key="4">
    <source>
        <dbReference type="Proteomes" id="UP000297693"/>
    </source>
</evidence>
<dbReference type="OrthoDB" id="190358at2"/>
<sequence>MEDLNEPRIRIERILKHSIEKVYEGWTNPNLLMKWYAPEGCTIRFKTIDVKQGGTFHSCISNPEFGDCWVIGEYLQLDRPKKIVQTLVIADENGKAVAPIDAGHDPDWVPKTTLSITLEKMEGNQTRLILEQDVSEKLARKTGAYQSWLSMLDNLENELKGIAMH</sequence>
<reference evidence="3" key="1">
    <citation type="journal article" date="2019" name="PLoS Negl. Trop. Dis.">
        <title>Revisiting the worldwide diversity of Leptospira species in the environment.</title>
        <authorList>
            <person name="Vincent A.T."/>
            <person name="Schiettekatte O."/>
            <person name="Bourhy P."/>
            <person name="Veyrier F.J."/>
            <person name="Picardeau M."/>
        </authorList>
    </citation>
    <scope>NUCLEOTIDE SEQUENCE [LARGE SCALE GENOMIC DNA]</scope>
    <source>
        <strain evidence="3">201702476</strain>
    </source>
</reference>
<dbReference type="Gene3D" id="3.30.530.20">
    <property type="match status" value="1"/>
</dbReference>
<dbReference type="Proteomes" id="UP000297693">
    <property type="component" value="Unassembled WGS sequence"/>
</dbReference>
<dbReference type="SUPFAM" id="SSF55961">
    <property type="entry name" value="Bet v1-like"/>
    <property type="match status" value="1"/>
</dbReference>
<keyword evidence="4" id="KW-1185">Reference proteome</keyword>
<dbReference type="RefSeq" id="WP_135625013.1">
    <property type="nucleotide sequence ID" value="NZ_RQGD01000046.1"/>
</dbReference>
<evidence type="ECO:0000259" key="2">
    <source>
        <dbReference type="Pfam" id="PF08327"/>
    </source>
</evidence>
<feature type="domain" description="Activator of Hsp90 ATPase homologue 1/2-like C-terminal" evidence="2">
    <location>
        <begin position="17"/>
        <end position="159"/>
    </location>
</feature>
<comment type="similarity">
    <text evidence="1">Belongs to the AHA1 family.</text>
</comment>
<dbReference type="Pfam" id="PF08327">
    <property type="entry name" value="AHSA1"/>
    <property type="match status" value="1"/>
</dbReference>
<accession>A0A4R9JTX5</accession>
<dbReference type="EMBL" id="RQGD01000046">
    <property type="protein sequence ID" value="TGL56233.1"/>
    <property type="molecule type" value="Genomic_DNA"/>
</dbReference>